<feature type="transmembrane region" description="Helical" evidence="2">
    <location>
        <begin position="177"/>
        <end position="198"/>
    </location>
</feature>
<protein>
    <submittedName>
        <fullName evidence="3">Uncharacterized protein</fullName>
    </submittedName>
</protein>
<evidence type="ECO:0000256" key="1">
    <source>
        <dbReference type="SAM" id="MobiDB-lite"/>
    </source>
</evidence>
<comment type="caution">
    <text evidence="3">The sequence shown here is derived from an EMBL/GenBank/DDBJ whole genome shotgun (WGS) entry which is preliminary data.</text>
</comment>
<keyword evidence="4" id="KW-1185">Reference proteome</keyword>
<gene>
    <name evidence="3" type="ORF">EDD18DRAFT_1115673</name>
</gene>
<organism evidence="3 4">
    <name type="scientific">Armillaria luteobubalina</name>
    <dbReference type="NCBI Taxonomy" id="153913"/>
    <lineage>
        <taxon>Eukaryota</taxon>
        <taxon>Fungi</taxon>
        <taxon>Dikarya</taxon>
        <taxon>Basidiomycota</taxon>
        <taxon>Agaricomycotina</taxon>
        <taxon>Agaricomycetes</taxon>
        <taxon>Agaricomycetidae</taxon>
        <taxon>Agaricales</taxon>
        <taxon>Marasmiineae</taxon>
        <taxon>Physalacriaceae</taxon>
        <taxon>Armillaria</taxon>
    </lineage>
</organism>
<reference evidence="3" key="1">
    <citation type="submission" date="2023-06" db="EMBL/GenBank/DDBJ databases">
        <authorList>
            <consortium name="Lawrence Berkeley National Laboratory"/>
            <person name="Ahrendt S."/>
            <person name="Sahu N."/>
            <person name="Indic B."/>
            <person name="Wong-Bajracharya J."/>
            <person name="Merenyi Z."/>
            <person name="Ke H.-M."/>
            <person name="Monk M."/>
            <person name="Kocsube S."/>
            <person name="Drula E."/>
            <person name="Lipzen A."/>
            <person name="Balint B."/>
            <person name="Henrissat B."/>
            <person name="Andreopoulos B."/>
            <person name="Martin F.M."/>
            <person name="Harder C.B."/>
            <person name="Rigling D."/>
            <person name="Ford K.L."/>
            <person name="Foster G.D."/>
            <person name="Pangilinan J."/>
            <person name="Papanicolaou A."/>
            <person name="Barry K."/>
            <person name="LaButti K."/>
            <person name="Viragh M."/>
            <person name="Koriabine M."/>
            <person name="Yan M."/>
            <person name="Riley R."/>
            <person name="Champramary S."/>
            <person name="Plett K.L."/>
            <person name="Tsai I.J."/>
            <person name="Slot J."/>
            <person name="Sipos G."/>
            <person name="Plett J."/>
            <person name="Nagy L.G."/>
            <person name="Grigoriev I.V."/>
        </authorList>
    </citation>
    <scope>NUCLEOTIDE SEQUENCE</scope>
    <source>
        <strain evidence="3">HWK02</strain>
    </source>
</reference>
<dbReference type="Proteomes" id="UP001175228">
    <property type="component" value="Unassembled WGS sequence"/>
</dbReference>
<feature type="transmembrane region" description="Helical" evidence="2">
    <location>
        <begin position="54"/>
        <end position="81"/>
    </location>
</feature>
<accession>A0AA39U7C2</accession>
<feature type="compositionally biased region" description="Basic and acidic residues" evidence="1">
    <location>
        <begin position="305"/>
        <end position="322"/>
    </location>
</feature>
<sequence>MAAGTYPNTAIPELTNSQIKDIVTNLDIGFNTTIFCALLNTSRNNCENHRRRHFLVAIILLLYLQAVFNMYTGWATSIAAFTTLARKSVSETYSLSNSPPLVLLTEGVLSSLSTVLADATLAWDLIPFIRRCWIVWSRSWRVALIPIASSRVIQAYYDSVGPHTSPQALFLEKAVNWAVLYASLVMATLLWCTILIIYRILRVGGAAGRIHVYQRVIEMLVESALLYSAVTVVLLVFEARNEMATVYIQALALVMRGIMPTMLVGRVAAGHARPDDSWSDSTPGSSIRFGNHSTSQNDTEMSVGSERDTSSVERPDLEKGLGDITKTRVEGASSIDSTHDYYHVVDIRLWSTNSRSSID</sequence>
<keyword evidence="2" id="KW-1133">Transmembrane helix</keyword>
<dbReference type="EMBL" id="JAUEPU010000138">
    <property type="protein sequence ID" value="KAK0476008.1"/>
    <property type="molecule type" value="Genomic_DNA"/>
</dbReference>
<evidence type="ECO:0000313" key="3">
    <source>
        <dbReference type="EMBL" id="KAK0476008.1"/>
    </source>
</evidence>
<dbReference type="AlphaFoldDB" id="A0AA39U7C2"/>
<keyword evidence="2" id="KW-0472">Membrane</keyword>
<feature type="transmembrane region" description="Helical" evidence="2">
    <location>
        <begin position="243"/>
        <end position="264"/>
    </location>
</feature>
<keyword evidence="2" id="KW-0812">Transmembrane</keyword>
<feature type="compositionally biased region" description="Polar residues" evidence="1">
    <location>
        <begin position="291"/>
        <end position="302"/>
    </location>
</feature>
<feature type="transmembrane region" description="Helical" evidence="2">
    <location>
        <begin position="219"/>
        <end position="237"/>
    </location>
</feature>
<name>A0AA39U7C2_9AGAR</name>
<evidence type="ECO:0000313" key="4">
    <source>
        <dbReference type="Proteomes" id="UP001175228"/>
    </source>
</evidence>
<evidence type="ECO:0000256" key="2">
    <source>
        <dbReference type="SAM" id="Phobius"/>
    </source>
</evidence>
<proteinExistence type="predicted"/>
<feature type="region of interest" description="Disordered" evidence="1">
    <location>
        <begin position="273"/>
        <end position="322"/>
    </location>
</feature>